<gene>
    <name evidence="2" type="ORF">CC80DRAFT_531482</name>
</gene>
<reference evidence="2" key="1">
    <citation type="journal article" date="2020" name="Stud. Mycol.">
        <title>101 Dothideomycetes genomes: a test case for predicting lifestyles and emergence of pathogens.</title>
        <authorList>
            <person name="Haridas S."/>
            <person name="Albert R."/>
            <person name="Binder M."/>
            <person name="Bloem J."/>
            <person name="Labutti K."/>
            <person name="Salamov A."/>
            <person name="Andreopoulos B."/>
            <person name="Baker S."/>
            <person name="Barry K."/>
            <person name="Bills G."/>
            <person name="Bluhm B."/>
            <person name="Cannon C."/>
            <person name="Castanera R."/>
            <person name="Culley D."/>
            <person name="Daum C."/>
            <person name="Ezra D."/>
            <person name="Gonzalez J."/>
            <person name="Henrissat B."/>
            <person name="Kuo A."/>
            <person name="Liang C."/>
            <person name="Lipzen A."/>
            <person name="Lutzoni F."/>
            <person name="Magnuson J."/>
            <person name="Mondo S."/>
            <person name="Nolan M."/>
            <person name="Ohm R."/>
            <person name="Pangilinan J."/>
            <person name="Park H.-J."/>
            <person name="Ramirez L."/>
            <person name="Alfaro M."/>
            <person name="Sun H."/>
            <person name="Tritt A."/>
            <person name="Yoshinaga Y."/>
            <person name="Zwiers L.-H."/>
            <person name="Turgeon B."/>
            <person name="Goodwin S."/>
            <person name="Spatafora J."/>
            <person name="Crous P."/>
            <person name="Grigoriev I."/>
        </authorList>
    </citation>
    <scope>NUCLEOTIDE SEQUENCE</scope>
    <source>
        <strain evidence="2">CBS 675.92</strain>
    </source>
</reference>
<feature type="transmembrane region" description="Helical" evidence="1">
    <location>
        <begin position="12"/>
        <end position="34"/>
    </location>
</feature>
<name>A0A6A5UKM2_9PLEO</name>
<protein>
    <submittedName>
        <fullName evidence="2">Uncharacterized protein</fullName>
    </submittedName>
</protein>
<keyword evidence="1" id="KW-1133">Transmembrane helix</keyword>
<dbReference type="EMBL" id="ML976980">
    <property type="protein sequence ID" value="KAF1961617.1"/>
    <property type="molecule type" value="Genomic_DNA"/>
</dbReference>
<keyword evidence="3" id="KW-1185">Reference proteome</keyword>
<feature type="transmembrane region" description="Helical" evidence="1">
    <location>
        <begin position="346"/>
        <end position="368"/>
    </location>
</feature>
<evidence type="ECO:0000256" key="1">
    <source>
        <dbReference type="SAM" id="Phobius"/>
    </source>
</evidence>
<organism evidence="2 3">
    <name type="scientific">Byssothecium circinans</name>
    <dbReference type="NCBI Taxonomy" id="147558"/>
    <lineage>
        <taxon>Eukaryota</taxon>
        <taxon>Fungi</taxon>
        <taxon>Dikarya</taxon>
        <taxon>Ascomycota</taxon>
        <taxon>Pezizomycotina</taxon>
        <taxon>Dothideomycetes</taxon>
        <taxon>Pleosporomycetidae</taxon>
        <taxon>Pleosporales</taxon>
        <taxon>Massarineae</taxon>
        <taxon>Massarinaceae</taxon>
        <taxon>Byssothecium</taxon>
    </lineage>
</organism>
<feature type="transmembrane region" description="Helical" evidence="1">
    <location>
        <begin position="123"/>
        <end position="141"/>
    </location>
</feature>
<feature type="transmembrane region" description="Helical" evidence="1">
    <location>
        <begin position="93"/>
        <end position="111"/>
    </location>
</feature>
<dbReference type="OrthoDB" id="3799771at2759"/>
<feature type="transmembrane region" description="Helical" evidence="1">
    <location>
        <begin position="305"/>
        <end position="325"/>
    </location>
</feature>
<proteinExistence type="predicted"/>
<dbReference type="AlphaFoldDB" id="A0A6A5UKM2"/>
<keyword evidence="1" id="KW-0472">Membrane</keyword>
<sequence length="598" mass="65532">MIQQVGSRLAIVAVLLALQVLIFVLELLIFVASINARKWYMPLRQWFGPVGIALLGLVLVSVAFTNKNAELQSTGNQCSTGVDADVAGDGVRIAVWAQVSVLILISLLGSFHSNATGAKEIGAGLVLTHLSLAIALVVQVSRRTLTLADAATGAMILDAQNIALSIQFSAKETLAARWQVSIAIMVQLFGLAVLPVLVSKLGDGSFATDDCRRLTVFWWAWLGNCTTCSRETVVFWTYFTCRCVGFCQTTFHSLYNTQSFHLAELERPGDNANKEQNRGGTLDGITYPYISRHGHGPARYGEYPATVSLMYTLYGLLALTSLTAVESAIRGLNLRPTSAVGSIGQIIALVIAGATIARAAWLFGNLFVRESDSKFLGFIQPFKLGQSNFRSYGTYVPVPKFEYTPDFLPLGSILKSPMDPSSRFRSHIPPQEEFHPVQQTNFTYESTKPIRAGSKFLMVTFESTIPETIMLSTLRLDTLFFTPTMEYLQRSLQQTEVAEYLKQSRGKKVYVVTGVKIARNPILSQTQGHDTQISATADIEAPNFPIAAGAQVSIGGGRQHSVRMESVDILFAYRLHAVSLSRRKSAVKETVYTQGARF</sequence>
<dbReference type="Proteomes" id="UP000800035">
    <property type="component" value="Unassembled WGS sequence"/>
</dbReference>
<keyword evidence="1" id="KW-0812">Transmembrane</keyword>
<feature type="transmembrane region" description="Helical" evidence="1">
    <location>
        <begin position="178"/>
        <end position="198"/>
    </location>
</feature>
<feature type="transmembrane region" description="Helical" evidence="1">
    <location>
        <begin position="46"/>
        <end position="64"/>
    </location>
</feature>
<evidence type="ECO:0000313" key="3">
    <source>
        <dbReference type="Proteomes" id="UP000800035"/>
    </source>
</evidence>
<accession>A0A6A5UKM2</accession>
<evidence type="ECO:0000313" key="2">
    <source>
        <dbReference type="EMBL" id="KAF1961617.1"/>
    </source>
</evidence>